<organism evidence="2 3">
    <name type="scientific">Schaalia odontolytica</name>
    <dbReference type="NCBI Taxonomy" id="1660"/>
    <lineage>
        <taxon>Bacteria</taxon>
        <taxon>Bacillati</taxon>
        <taxon>Actinomycetota</taxon>
        <taxon>Actinomycetes</taxon>
        <taxon>Actinomycetales</taxon>
        <taxon>Actinomycetaceae</taxon>
        <taxon>Schaalia</taxon>
    </lineage>
</organism>
<dbReference type="RefSeq" id="WP_060566135.1">
    <property type="nucleotide sequence ID" value="NZ_CP040006.1"/>
</dbReference>
<name>A0A0V8RZ64_9ACTO</name>
<protein>
    <submittedName>
        <fullName evidence="2">Uncharacterized protein</fullName>
    </submittedName>
</protein>
<dbReference type="OrthoDB" id="3256865at2"/>
<sequence length="123" mass="13471">MTYVVLEWNYDEVNSIIAKLSNACAELRKTPALSTSDTGSEHDATLSKHVTALNSTLNHMAWILNGIYLGLAAATEDFKCTDDAVADVMREIQRYNDEYNHKYTAPVPTGNTQITAVTPSSSS</sequence>
<evidence type="ECO:0000313" key="3">
    <source>
        <dbReference type="Proteomes" id="UP000054686"/>
    </source>
</evidence>
<feature type="region of interest" description="Disordered" evidence="1">
    <location>
        <begin position="101"/>
        <end position="123"/>
    </location>
</feature>
<evidence type="ECO:0000256" key="1">
    <source>
        <dbReference type="SAM" id="MobiDB-lite"/>
    </source>
</evidence>
<dbReference type="Proteomes" id="UP000054686">
    <property type="component" value="Unassembled WGS sequence"/>
</dbReference>
<comment type="caution">
    <text evidence="2">The sequence shown here is derived from an EMBL/GenBank/DDBJ whole genome shotgun (WGS) entry which is preliminary data.</text>
</comment>
<reference evidence="2 3" key="1">
    <citation type="submission" date="2015-10" db="EMBL/GenBank/DDBJ databases">
        <title>Draft Genome of Actinomyces odontolyticus subsp. actinosynbacter strain XH001.</title>
        <authorList>
            <person name="Mclean J.S."/>
            <person name="He X."/>
        </authorList>
    </citation>
    <scope>NUCLEOTIDE SEQUENCE [LARGE SCALE GENOMIC DNA]</scope>
    <source>
        <strain evidence="2 3">XH001</strain>
    </source>
</reference>
<proteinExistence type="predicted"/>
<dbReference type="AlphaFoldDB" id="A0A0V8RZ64"/>
<feature type="compositionally biased region" description="Polar residues" evidence="1">
    <location>
        <begin position="109"/>
        <end position="123"/>
    </location>
</feature>
<gene>
    <name evidence="2" type="ORF">APY09_03200</name>
</gene>
<dbReference type="EMBL" id="LLVT01000001">
    <property type="protein sequence ID" value="KSW13369.1"/>
    <property type="molecule type" value="Genomic_DNA"/>
</dbReference>
<evidence type="ECO:0000313" key="2">
    <source>
        <dbReference type="EMBL" id="KSW13369.1"/>
    </source>
</evidence>
<accession>A0A0V8RZ64</accession>